<gene>
    <name evidence="1" type="ORF">O181_030364</name>
</gene>
<dbReference type="Proteomes" id="UP000765509">
    <property type="component" value="Unassembled WGS sequence"/>
</dbReference>
<dbReference type="EMBL" id="AVOT02010693">
    <property type="protein sequence ID" value="MBW0490649.1"/>
    <property type="molecule type" value="Genomic_DNA"/>
</dbReference>
<evidence type="ECO:0000313" key="2">
    <source>
        <dbReference type="Proteomes" id="UP000765509"/>
    </source>
</evidence>
<proteinExistence type="predicted"/>
<name>A0A9Q3CSR6_9BASI</name>
<organism evidence="1 2">
    <name type="scientific">Austropuccinia psidii MF-1</name>
    <dbReference type="NCBI Taxonomy" id="1389203"/>
    <lineage>
        <taxon>Eukaryota</taxon>
        <taxon>Fungi</taxon>
        <taxon>Dikarya</taxon>
        <taxon>Basidiomycota</taxon>
        <taxon>Pucciniomycotina</taxon>
        <taxon>Pucciniomycetes</taxon>
        <taxon>Pucciniales</taxon>
        <taxon>Sphaerophragmiaceae</taxon>
        <taxon>Austropuccinia</taxon>
    </lineage>
</organism>
<keyword evidence="2" id="KW-1185">Reference proteome</keyword>
<evidence type="ECO:0000313" key="1">
    <source>
        <dbReference type="EMBL" id="MBW0490649.1"/>
    </source>
</evidence>
<reference evidence="1" key="1">
    <citation type="submission" date="2021-03" db="EMBL/GenBank/DDBJ databases">
        <title>Draft genome sequence of rust myrtle Austropuccinia psidii MF-1, a brazilian biotype.</title>
        <authorList>
            <person name="Quecine M.C."/>
            <person name="Pachon D.M.R."/>
            <person name="Bonatelli M.L."/>
            <person name="Correr F.H."/>
            <person name="Franceschini L.M."/>
            <person name="Leite T.F."/>
            <person name="Margarido G.R.A."/>
            <person name="Almeida C.A."/>
            <person name="Ferrarezi J.A."/>
            <person name="Labate C.A."/>
        </authorList>
    </citation>
    <scope>NUCLEOTIDE SEQUENCE</scope>
    <source>
        <strain evidence="1">MF-1</strain>
    </source>
</reference>
<sequence length="572" mass="65350">MLRLAAWLPVKSTSFWYSNGLASRNKKLNVLLNRPCKLNGLDKTVAHYQTLCGDHWSGEVRLGHKVIATEPIGFEVVDVFPKERGIATGEKAPEAQKETRMISIHLAIILVIHTNYLFQILASFPWRDTFNSEAATAWVEGMRQEPSPVVAFPPQSLFLDQNTYCAPYLSSSIHVNIHNPESFGSSWYPNYTPSRTANGFDGPSAYFSRHESKLLKTSHGHPNAKWTTEGLPQGTASHDDIPHVQHWMQLSNQPELQDHTEKTVQVPRSLQVSFQTEEIGDALDEASLQAVAWNFEVPQNDIHSEEEFKTYYALLDTIGAYPEPGGLENDQYYSKISLLEEQSLALATSMSSVLDMFPIFETAVHPPRLMLKALFFRMGALNSRALDFLGCNSNIQAIQTEERDFFIFLQETLLPLQSNSASCSVHNYNDVSLPTYPHPLLQKYLFYQDSGTTKAQPKQDSQAILVTNAAICATRTAVYFVKEYYKTKKPAKFTQIFGTDEGFFLFLKKLKYRVYKRSDSIWKRTIKSTLKNHQILPWSIDFDYEGMEKEKLIKLFTHFTPQDRKRKRQFMK</sequence>
<accession>A0A9Q3CSR6</accession>
<dbReference type="AlphaFoldDB" id="A0A9Q3CSR6"/>
<comment type="caution">
    <text evidence="1">The sequence shown here is derived from an EMBL/GenBank/DDBJ whole genome shotgun (WGS) entry which is preliminary data.</text>
</comment>
<protein>
    <submittedName>
        <fullName evidence="1">Uncharacterized protein</fullName>
    </submittedName>
</protein>